<feature type="transmembrane region" description="Helical" evidence="15">
    <location>
        <begin position="681"/>
        <end position="698"/>
    </location>
</feature>
<dbReference type="InterPro" id="IPR027005">
    <property type="entry name" value="PMT-like"/>
</dbReference>
<dbReference type="InterPro" id="IPR032421">
    <property type="entry name" value="PMT_4TMC"/>
</dbReference>
<organism evidence="17 18">
    <name type="scientific">Saccharomyces mikatae IFO 1815</name>
    <dbReference type="NCBI Taxonomy" id="226126"/>
    <lineage>
        <taxon>Eukaryota</taxon>
        <taxon>Fungi</taxon>
        <taxon>Dikarya</taxon>
        <taxon>Ascomycota</taxon>
        <taxon>Saccharomycotina</taxon>
        <taxon>Saccharomycetes</taxon>
        <taxon>Saccharomycetales</taxon>
        <taxon>Saccharomycetaceae</taxon>
        <taxon>Saccharomyces</taxon>
    </lineage>
</organism>
<dbReference type="Proteomes" id="UP001161438">
    <property type="component" value="Chromosome 4"/>
</dbReference>
<keyword evidence="9 15" id="KW-0256">Endoplasmic reticulum</keyword>
<keyword evidence="18" id="KW-1185">Reference proteome</keyword>
<keyword evidence="8" id="KW-0677">Repeat</keyword>
<keyword evidence="11 15" id="KW-0472">Membrane</keyword>
<evidence type="ECO:0000256" key="8">
    <source>
        <dbReference type="ARBA" id="ARBA00022737"/>
    </source>
</evidence>
<dbReference type="InterPro" id="IPR016093">
    <property type="entry name" value="MIR_motif"/>
</dbReference>
<dbReference type="SMART" id="SM00472">
    <property type="entry name" value="MIR"/>
    <property type="match status" value="3"/>
</dbReference>
<feature type="transmembrane region" description="Helical" evidence="15">
    <location>
        <begin position="159"/>
        <end position="178"/>
    </location>
</feature>
<evidence type="ECO:0000256" key="13">
    <source>
        <dbReference type="ARBA" id="ARBA00045085"/>
    </source>
</evidence>
<proteinExistence type="inferred from homology"/>
<dbReference type="EC" id="2.4.1.109" evidence="4 15"/>
<feature type="transmembrane region" description="Helical" evidence="15">
    <location>
        <begin position="184"/>
        <end position="200"/>
    </location>
</feature>
<dbReference type="CDD" id="cd23283">
    <property type="entry name" value="beta-trefoil_MIR_PMT1-like"/>
    <property type="match status" value="1"/>
</dbReference>
<comment type="catalytic activity">
    <reaction evidence="13 15">
        <text>a di-trans,poly-cis-dolichyl beta-D-mannosyl phosphate + L-threonyl-[protein] = 3-O-(alpha-D-mannosyl)-L-threonyl-[protein] + a di-trans,poly-cis-dolichyl phosphate + H(+)</text>
        <dbReference type="Rhea" id="RHEA:53396"/>
        <dbReference type="Rhea" id="RHEA-COMP:11060"/>
        <dbReference type="Rhea" id="RHEA-COMP:13547"/>
        <dbReference type="Rhea" id="RHEA-COMP:19498"/>
        <dbReference type="Rhea" id="RHEA-COMP:19501"/>
        <dbReference type="ChEBI" id="CHEBI:15378"/>
        <dbReference type="ChEBI" id="CHEBI:30013"/>
        <dbReference type="ChEBI" id="CHEBI:57683"/>
        <dbReference type="ChEBI" id="CHEBI:58211"/>
        <dbReference type="ChEBI" id="CHEBI:137323"/>
        <dbReference type="EC" id="2.4.1.109"/>
    </reaction>
</comment>
<dbReference type="SUPFAM" id="SSF82109">
    <property type="entry name" value="MIR domain"/>
    <property type="match status" value="1"/>
</dbReference>
<evidence type="ECO:0000313" key="18">
    <source>
        <dbReference type="Proteomes" id="UP001161438"/>
    </source>
</evidence>
<feature type="domain" description="MIR" evidence="16">
    <location>
        <begin position="384"/>
        <end position="444"/>
    </location>
</feature>
<evidence type="ECO:0000256" key="12">
    <source>
        <dbReference type="ARBA" id="ARBA00023180"/>
    </source>
</evidence>
<evidence type="ECO:0000256" key="1">
    <source>
        <dbReference type="ARBA" id="ARBA00004477"/>
    </source>
</evidence>
<keyword evidence="6 15" id="KW-0808">Transferase</keyword>
<feature type="transmembrane region" description="Helical" evidence="15">
    <location>
        <begin position="655"/>
        <end position="674"/>
    </location>
</feature>
<keyword evidence="7 15" id="KW-0812">Transmembrane</keyword>
<reference evidence="17" key="1">
    <citation type="submission" date="2022-10" db="EMBL/GenBank/DDBJ databases">
        <authorList>
            <person name="Byrne P K."/>
        </authorList>
    </citation>
    <scope>NUCLEOTIDE SEQUENCE</scope>
    <source>
        <strain evidence="17">IFO1815</strain>
    </source>
</reference>
<comment type="function">
    <text evidence="15">Transfers mannose from Dol-P-mannose to Ser or Thr residues on proteins.</text>
</comment>
<evidence type="ECO:0000256" key="6">
    <source>
        <dbReference type="ARBA" id="ARBA00022679"/>
    </source>
</evidence>
<dbReference type="InterPro" id="IPR036300">
    <property type="entry name" value="MIR_dom_sf"/>
</dbReference>
<dbReference type="PROSITE" id="PS50919">
    <property type="entry name" value="MIR"/>
    <property type="match status" value="3"/>
</dbReference>
<comment type="similarity">
    <text evidence="3 15">Belongs to the glycosyltransferase 39 family.</text>
</comment>
<name>A0AA35IY08_SACMI</name>
<dbReference type="GO" id="GO:0031502">
    <property type="term" value="C:dolichyl-phosphate-mannose-protein mannosyltransferase complex"/>
    <property type="evidence" value="ECO:0007669"/>
    <property type="project" value="UniProtKB-ARBA"/>
</dbReference>
<dbReference type="FunFam" id="2.80.10.50:FF:000034">
    <property type="entry name" value="Dolichyl-phosphate-mannose-protein mannosyltransferase 1"/>
    <property type="match status" value="1"/>
</dbReference>
<sequence>MDNKHLLNVDPVPNITIKRGPLRPFLVTKPYDKLSSLRTVTSSKEKLLIAFLLIFTAIVRLHHLSLPNSIVFGENVVSTFVSQYANHIFFTDIHPPLTTMLYAGVASISGFKGSFDHANIGMEYPENVPYIAMRFFSAALGIMSVLVLYLTLRVSGVKIAIAAICTVCFAIEDSFVTLSRFTSVEGPFIFFIACAVYFFRRSELYPPNSSKANKSLVAASVALGFAVSSKWAGCFTIAWAGIIVLWRVWFMIGDLSKPIGSSIKYMAFQFTCLLGIPAIIYFLVFSVHIKTLSVNGISGSFFPAEFRKTLKYNNVIQETVAEVGIGSTVSLNHVGTAGGYLHSHPHNYPAGSMQQQVTLYPHFDQNNKWIIELPEHPNENVTSFQNLTDGTIIRLKQLKYGCRLHSHDHKPPVSQNADWQKEVSCYGYEEFEGDINDDWIIEIDKKRSEAGPAQQHVRAIETKFRLKHYLTGCYLFSHPEKLPEWGLGQQEVTCAYFAREDLTSWYIEENENKFPLSNPEKVSYKEMSFWQKFIAIHKFMLYLNNHMATNHAYSSEPKTWPLMLRGIDFWNENGKEVYFLGNAILWWSVTAFICAFIVGVAIELLSWKLGANVLRDKYIINFHYQVIQYLLGFFAHFFPYFFVGQNLYLYDYLPAYYFGILAFGHALDLISTSISSKRSNTGYFAAVIFMIFCFYFFHGHSPLIYATEWTSSLCKRSKWLGSWDFYCNSLLLADSHYDSKIE</sequence>
<accession>A0AA35IY08</accession>
<evidence type="ECO:0000256" key="3">
    <source>
        <dbReference type="ARBA" id="ARBA00007222"/>
    </source>
</evidence>
<comment type="subcellular location">
    <subcellularLocation>
        <location evidence="1 15">Endoplasmic reticulum membrane</location>
        <topology evidence="1 15">Multi-pass membrane protein</topology>
    </subcellularLocation>
</comment>
<gene>
    <name evidence="17" type="primary">SMKI04G1450</name>
    <name evidence="17" type="ORF">SMKI_04G1450</name>
</gene>
<feature type="transmembrane region" description="Helical" evidence="15">
    <location>
        <begin position="626"/>
        <end position="643"/>
    </location>
</feature>
<dbReference type="Pfam" id="PF16192">
    <property type="entry name" value="PMT_4TMC"/>
    <property type="match status" value="1"/>
</dbReference>
<feature type="domain" description="MIR" evidence="16">
    <location>
        <begin position="454"/>
        <end position="510"/>
    </location>
</feature>
<evidence type="ECO:0000256" key="14">
    <source>
        <dbReference type="ARBA" id="ARBA00045102"/>
    </source>
</evidence>
<dbReference type="EMBL" id="OX365760">
    <property type="protein sequence ID" value="CAI4037811.1"/>
    <property type="molecule type" value="Genomic_DNA"/>
</dbReference>
<feature type="domain" description="MIR" evidence="16">
    <location>
        <begin position="320"/>
        <end position="374"/>
    </location>
</feature>
<keyword evidence="5 15" id="KW-0328">Glycosyltransferase</keyword>
<dbReference type="Gene3D" id="2.80.10.50">
    <property type="match status" value="1"/>
</dbReference>
<evidence type="ECO:0000256" key="5">
    <source>
        <dbReference type="ARBA" id="ARBA00022676"/>
    </source>
</evidence>
<dbReference type="AlphaFoldDB" id="A0AA35IY08"/>
<comment type="pathway">
    <text evidence="2 15">Protein modification; protein glycosylation.</text>
</comment>
<evidence type="ECO:0000256" key="9">
    <source>
        <dbReference type="ARBA" id="ARBA00022824"/>
    </source>
</evidence>
<dbReference type="InterPro" id="IPR003342">
    <property type="entry name" value="ArnT-like_N"/>
</dbReference>
<evidence type="ECO:0000256" key="2">
    <source>
        <dbReference type="ARBA" id="ARBA00004922"/>
    </source>
</evidence>
<keyword evidence="10 15" id="KW-1133">Transmembrane helix</keyword>
<evidence type="ECO:0000259" key="16">
    <source>
        <dbReference type="PROSITE" id="PS50919"/>
    </source>
</evidence>
<dbReference type="GO" id="GO:0004169">
    <property type="term" value="F:dolichyl-phosphate-mannose-protein mannosyltransferase activity"/>
    <property type="evidence" value="ECO:0007669"/>
    <property type="project" value="UniProtKB-UniRule"/>
</dbReference>
<feature type="transmembrane region" description="Helical" evidence="15">
    <location>
        <begin position="47"/>
        <end position="66"/>
    </location>
</feature>
<dbReference type="Pfam" id="PF02366">
    <property type="entry name" value="PMT"/>
    <property type="match status" value="1"/>
</dbReference>
<protein>
    <recommendedName>
        <fullName evidence="4 15">Dolichyl-phosphate-mannose--protein mannosyltransferase</fullName>
        <ecNumber evidence="4 15">2.4.1.109</ecNumber>
    </recommendedName>
</protein>
<evidence type="ECO:0000256" key="15">
    <source>
        <dbReference type="RuleBase" id="RU367007"/>
    </source>
</evidence>
<keyword evidence="12" id="KW-0325">Glycoprotein</keyword>
<dbReference type="Pfam" id="PF02815">
    <property type="entry name" value="MIR"/>
    <property type="match status" value="1"/>
</dbReference>
<evidence type="ECO:0000256" key="4">
    <source>
        <dbReference type="ARBA" id="ARBA00012839"/>
    </source>
</evidence>
<dbReference type="PANTHER" id="PTHR10050">
    <property type="entry name" value="DOLICHYL-PHOSPHATE-MANNOSE--PROTEIN MANNOSYLTRANSFERASE"/>
    <property type="match status" value="1"/>
</dbReference>
<dbReference type="RefSeq" id="XP_056080926.1">
    <property type="nucleotide sequence ID" value="XM_056226674.1"/>
</dbReference>
<dbReference type="PANTHER" id="PTHR10050:SF50">
    <property type="entry name" value="DOLICHYL-PHOSPHATE-MANNOSE--PROTEIN MANNOSYLTRANSFERASE 1-RELATED"/>
    <property type="match status" value="1"/>
</dbReference>
<evidence type="ECO:0000313" key="17">
    <source>
        <dbReference type="EMBL" id="CAI4037811.1"/>
    </source>
</evidence>
<feature type="transmembrane region" description="Helical" evidence="15">
    <location>
        <begin position="265"/>
        <end position="285"/>
    </location>
</feature>
<feature type="transmembrane region" description="Helical" evidence="15">
    <location>
        <begin position="235"/>
        <end position="253"/>
    </location>
</feature>
<dbReference type="GeneID" id="80917022"/>
<evidence type="ECO:0000256" key="7">
    <source>
        <dbReference type="ARBA" id="ARBA00022692"/>
    </source>
</evidence>
<comment type="catalytic activity">
    <reaction evidence="14 15">
        <text>a di-trans,poly-cis-dolichyl beta-D-mannosyl phosphate + L-seryl-[protein] = 3-O-(alpha-D-mannosyl)-L-seryl-[protein] + a di-trans,poly-cis-dolichyl phosphate + H(+)</text>
        <dbReference type="Rhea" id="RHEA:17377"/>
        <dbReference type="Rhea" id="RHEA-COMP:9863"/>
        <dbReference type="Rhea" id="RHEA-COMP:13546"/>
        <dbReference type="Rhea" id="RHEA-COMP:19498"/>
        <dbReference type="Rhea" id="RHEA-COMP:19501"/>
        <dbReference type="ChEBI" id="CHEBI:15378"/>
        <dbReference type="ChEBI" id="CHEBI:29999"/>
        <dbReference type="ChEBI" id="CHEBI:57683"/>
        <dbReference type="ChEBI" id="CHEBI:58211"/>
        <dbReference type="ChEBI" id="CHEBI:137321"/>
        <dbReference type="EC" id="2.4.1.109"/>
    </reaction>
</comment>
<evidence type="ECO:0000256" key="10">
    <source>
        <dbReference type="ARBA" id="ARBA00022989"/>
    </source>
</evidence>
<feature type="transmembrane region" description="Helical" evidence="15">
    <location>
        <begin position="584"/>
        <end position="605"/>
    </location>
</feature>
<feature type="transmembrane region" description="Helical" evidence="15">
    <location>
        <begin position="131"/>
        <end position="152"/>
    </location>
</feature>
<evidence type="ECO:0000256" key="11">
    <source>
        <dbReference type="ARBA" id="ARBA00023136"/>
    </source>
</evidence>